<dbReference type="Gene3D" id="3.40.50.720">
    <property type="entry name" value="NAD(P)-binding Rossmann-like Domain"/>
    <property type="match status" value="1"/>
</dbReference>
<evidence type="ECO:0000313" key="5">
    <source>
        <dbReference type="EMBL" id="WOF16389.1"/>
    </source>
</evidence>
<keyword evidence="6" id="KW-1185">Reference proteome</keyword>
<keyword evidence="1" id="KW-0813">Transport</keyword>
<evidence type="ECO:0000256" key="1">
    <source>
        <dbReference type="ARBA" id="ARBA00022448"/>
    </source>
</evidence>
<dbReference type="KEGG" id="mefw:F1737_06550"/>
<dbReference type="EMBL" id="CP043875">
    <property type="protein sequence ID" value="WOF16389.1"/>
    <property type="molecule type" value="Genomic_DNA"/>
</dbReference>
<sequence length="223" mass="24701">MRIIIIEATPLGLDLAEKSINSGYEVILIEKNPKVAKDLSETLDCTVINAEGTRPDILEKAEIEKADAVVACTNHDQDNIIIGLIARDFGVPEIIIKTEDLQLMTVAKRLGFHHVVNPPEITSTIILHALRGIDTIELSTLIRGDVRLISVIAGKKVEGTNISEIALPKKSGYIGLYRGTDFIFYSENPRLLQGDEIMIVTLVEHIDEIDKIFLEENGEEDHP</sequence>
<dbReference type="Proteomes" id="UP001301797">
    <property type="component" value="Chromosome"/>
</dbReference>
<keyword evidence="2" id="KW-0406">Ion transport</keyword>
<dbReference type="GO" id="GO:0008324">
    <property type="term" value="F:monoatomic cation transmembrane transporter activity"/>
    <property type="evidence" value="ECO:0007669"/>
    <property type="project" value="InterPro"/>
</dbReference>
<dbReference type="GeneID" id="85229812"/>
<reference evidence="5 6" key="1">
    <citation type="submission" date="2019-09" db="EMBL/GenBank/DDBJ databases">
        <title>The complete genome of Methanoplanus sp. FWC-SCC4.</title>
        <authorList>
            <person name="Chen S.-C."/>
            <person name="Zhou Y.-Z."/>
            <person name="Lai M.-C."/>
        </authorList>
    </citation>
    <scope>NUCLEOTIDE SEQUENCE [LARGE SCALE GENOMIC DNA]</scope>
    <source>
        <strain evidence="5 6">FWC-SCC4</strain>
    </source>
</reference>
<protein>
    <submittedName>
        <fullName evidence="5">TrkA family potassium uptake protein</fullName>
    </submittedName>
</protein>
<dbReference type="SUPFAM" id="SSF51735">
    <property type="entry name" value="NAD(P)-binding Rossmann-fold domains"/>
    <property type="match status" value="1"/>
</dbReference>
<proteinExistence type="predicted"/>
<dbReference type="AlphaFoldDB" id="A0AA97FCE7"/>
<dbReference type="InterPro" id="IPR003148">
    <property type="entry name" value="RCK_N"/>
</dbReference>
<feature type="domain" description="RCK C-terminal" evidence="4">
    <location>
        <begin position="133"/>
        <end position="215"/>
    </location>
</feature>
<name>A0AA97FCE7_9EURY</name>
<dbReference type="InterPro" id="IPR036721">
    <property type="entry name" value="RCK_C_sf"/>
</dbReference>
<evidence type="ECO:0000259" key="3">
    <source>
        <dbReference type="PROSITE" id="PS51201"/>
    </source>
</evidence>
<accession>A0AA97FCE7</accession>
<dbReference type="Gene3D" id="3.30.70.1450">
    <property type="entry name" value="Regulator of K+ conductance, C-terminal domain"/>
    <property type="match status" value="1"/>
</dbReference>
<gene>
    <name evidence="5" type="ORF">F1737_06550</name>
</gene>
<organism evidence="5 6">
    <name type="scientific">Methanochimaera problematica</name>
    <dbReference type="NCBI Taxonomy" id="2609417"/>
    <lineage>
        <taxon>Archaea</taxon>
        <taxon>Methanobacteriati</taxon>
        <taxon>Methanobacteriota</taxon>
        <taxon>Stenosarchaea group</taxon>
        <taxon>Methanomicrobia</taxon>
        <taxon>Methanomicrobiales</taxon>
        <taxon>Methanomicrobiaceae</taxon>
        <taxon>Methanochimaera</taxon>
    </lineage>
</organism>
<evidence type="ECO:0000259" key="4">
    <source>
        <dbReference type="PROSITE" id="PS51202"/>
    </source>
</evidence>
<dbReference type="InterPro" id="IPR036291">
    <property type="entry name" value="NAD(P)-bd_dom_sf"/>
</dbReference>
<dbReference type="RefSeq" id="WP_317135804.1">
    <property type="nucleotide sequence ID" value="NZ_CP043875.1"/>
</dbReference>
<dbReference type="GO" id="GO:0006813">
    <property type="term" value="P:potassium ion transport"/>
    <property type="evidence" value="ECO:0007669"/>
    <property type="project" value="InterPro"/>
</dbReference>
<dbReference type="PANTHER" id="PTHR43833:SF5">
    <property type="entry name" value="TRK SYSTEM POTASSIUM UPTAKE PROTEIN TRKA"/>
    <property type="match status" value="1"/>
</dbReference>
<dbReference type="Pfam" id="PF02254">
    <property type="entry name" value="TrkA_N"/>
    <property type="match status" value="1"/>
</dbReference>
<evidence type="ECO:0000313" key="6">
    <source>
        <dbReference type="Proteomes" id="UP001301797"/>
    </source>
</evidence>
<dbReference type="InterPro" id="IPR006037">
    <property type="entry name" value="RCK_C"/>
</dbReference>
<dbReference type="PROSITE" id="PS51202">
    <property type="entry name" value="RCK_C"/>
    <property type="match status" value="1"/>
</dbReference>
<dbReference type="PROSITE" id="PS51201">
    <property type="entry name" value="RCK_N"/>
    <property type="match status" value="1"/>
</dbReference>
<feature type="domain" description="RCK N-terminal" evidence="3">
    <location>
        <begin position="1"/>
        <end position="116"/>
    </location>
</feature>
<dbReference type="PANTHER" id="PTHR43833">
    <property type="entry name" value="POTASSIUM CHANNEL PROTEIN 2-RELATED-RELATED"/>
    <property type="match status" value="1"/>
</dbReference>
<dbReference type="InterPro" id="IPR050721">
    <property type="entry name" value="Trk_Ktr_HKT_K-transport"/>
</dbReference>
<evidence type="ECO:0000256" key="2">
    <source>
        <dbReference type="ARBA" id="ARBA00023065"/>
    </source>
</evidence>